<reference evidence="3" key="1">
    <citation type="journal article" date="2020" name="Nat. Genet.">
        <title>Genomic diversifications of five Gossypium allopolyploid species and their impact on cotton improvement.</title>
        <authorList>
            <person name="Chen Z.J."/>
            <person name="Sreedasyam A."/>
            <person name="Ando A."/>
            <person name="Song Q."/>
            <person name="De Santiago L.M."/>
            <person name="Hulse-Kemp A.M."/>
            <person name="Ding M."/>
            <person name="Ye W."/>
            <person name="Kirkbride R.C."/>
            <person name="Jenkins J."/>
            <person name="Plott C."/>
            <person name="Lovell J."/>
            <person name="Lin Y.M."/>
            <person name="Vaughn R."/>
            <person name="Liu B."/>
            <person name="Simpson S."/>
            <person name="Scheffler B.E."/>
            <person name="Wen L."/>
            <person name="Saski C.A."/>
            <person name="Grover C.E."/>
            <person name="Hu G."/>
            <person name="Conover J.L."/>
            <person name="Carlson J.W."/>
            <person name="Shu S."/>
            <person name="Boston L.B."/>
            <person name="Williams M."/>
            <person name="Peterson D.G."/>
            <person name="McGee K."/>
            <person name="Jones D.C."/>
            <person name="Wendel J.F."/>
            <person name="Stelly D.M."/>
            <person name="Grimwood J."/>
            <person name="Schmutz J."/>
        </authorList>
    </citation>
    <scope>NUCLEOTIDE SEQUENCE [LARGE SCALE GENOMIC DNA]</scope>
    <source>
        <strain evidence="3">cv. 3-79</strain>
    </source>
</reference>
<keyword evidence="1" id="KW-0472">Membrane</keyword>
<sequence length="160" mass="18918">MEGPNMYGNGVDNGLVLRKRVPAVDESSHSKHAMIWALTHVANKGVICLLYFMLYPQPKRPLILVLVLLTLLTLLGLLVYYFYSFKPMFSFYFLAFALQDMKSFTARVYLPHGNFYRCFSLHLFSLPRTQALRLFISLRQRQFFRAFSIYEYYNIYCFDF</sequence>
<evidence type="ECO:0000313" key="3">
    <source>
        <dbReference type="Proteomes" id="UP000327439"/>
    </source>
</evidence>
<name>A0A5J5VA74_GOSBA</name>
<dbReference type="PANTHER" id="PTHR47125:SF2">
    <property type="entry name" value="ADENINE NUCLEOTIDE ALPHA HYDROLASES-LIKE SUPERFAMILY PROTEIN"/>
    <property type="match status" value="1"/>
</dbReference>
<protein>
    <submittedName>
        <fullName evidence="2">Uncharacterized protein</fullName>
    </submittedName>
</protein>
<feature type="transmembrane region" description="Helical" evidence="1">
    <location>
        <begin position="33"/>
        <end position="55"/>
    </location>
</feature>
<gene>
    <name evidence="2" type="ORF">ES319_A06G050100v1</name>
</gene>
<proteinExistence type="predicted"/>
<dbReference type="EMBL" id="CM018207">
    <property type="protein sequence ID" value="KAB2076570.1"/>
    <property type="molecule type" value="Genomic_DNA"/>
</dbReference>
<organism evidence="2 3">
    <name type="scientific">Gossypium barbadense</name>
    <name type="common">Sea Island cotton</name>
    <name type="synonym">Hibiscus barbadensis</name>
    <dbReference type="NCBI Taxonomy" id="3634"/>
    <lineage>
        <taxon>Eukaryota</taxon>
        <taxon>Viridiplantae</taxon>
        <taxon>Streptophyta</taxon>
        <taxon>Embryophyta</taxon>
        <taxon>Tracheophyta</taxon>
        <taxon>Spermatophyta</taxon>
        <taxon>Magnoliopsida</taxon>
        <taxon>eudicotyledons</taxon>
        <taxon>Gunneridae</taxon>
        <taxon>Pentapetalae</taxon>
        <taxon>rosids</taxon>
        <taxon>malvids</taxon>
        <taxon>Malvales</taxon>
        <taxon>Malvaceae</taxon>
        <taxon>Malvoideae</taxon>
        <taxon>Gossypium</taxon>
    </lineage>
</organism>
<dbReference type="Proteomes" id="UP000327439">
    <property type="component" value="Chromosome A06"/>
</dbReference>
<keyword evidence="1" id="KW-0812">Transmembrane</keyword>
<evidence type="ECO:0000313" key="2">
    <source>
        <dbReference type="EMBL" id="KAB2076570.1"/>
    </source>
</evidence>
<dbReference type="AlphaFoldDB" id="A0A5J5VA74"/>
<keyword evidence="1" id="KW-1133">Transmembrane helix</keyword>
<keyword evidence="3" id="KW-1185">Reference proteome</keyword>
<feature type="transmembrane region" description="Helical" evidence="1">
    <location>
        <begin position="62"/>
        <end position="83"/>
    </location>
</feature>
<accession>A0A5J5VA74</accession>
<dbReference type="PANTHER" id="PTHR47125">
    <property type="entry name" value="ADENINE NUCLEOTIDE ALPHA HYDROLASES-LIKE SUPERFAMILY PROTEIN"/>
    <property type="match status" value="1"/>
</dbReference>
<evidence type="ECO:0000256" key="1">
    <source>
        <dbReference type="SAM" id="Phobius"/>
    </source>
</evidence>